<protein>
    <submittedName>
        <fullName evidence="2">Uncharacterized protein</fullName>
    </submittedName>
</protein>
<feature type="region of interest" description="Disordered" evidence="1">
    <location>
        <begin position="70"/>
        <end position="89"/>
    </location>
</feature>
<dbReference type="Proteomes" id="UP001567538">
    <property type="component" value="Unassembled WGS sequence"/>
</dbReference>
<evidence type="ECO:0000256" key="1">
    <source>
        <dbReference type="SAM" id="MobiDB-lite"/>
    </source>
</evidence>
<keyword evidence="3" id="KW-1185">Reference proteome</keyword>
<reference evidence="2 3" key="1">
    <citation type="submission" date="2024-06" db="EMBL/GenBank/DDBJ databases">
        <title>A chromosome level genome sequence of Diviner's sage (Salvia divinorum).</title>
        <authorList>
            <person name="Ford S.A."/>
            <person name="Ro D.-K."/>
            <person name="Ness R.W."/>
            <person name="Phillips M.A."/>
        </authorList>
    </citation>
    <scope>NUCLEOTIDE SEQUENCE [LARGE SCALE GENOMIC DNA]</scope>
    <source>
        <strain evidence="2">SAF-2024a</strain>
        <tissue evidence="2">Leaf</tissue>
    </source>
</reference>
<accession>A0ABD1GVC5</accession>
<gene>
    <name evidence="2" type="ORF">AAHA92_16383</name>
</gene>
<name>A0ABD1GVC5_SALDI</name>
<sequence>MLLLIAWGAARHLYLTAEPLSSPRRRAAASLLQRPDVPVRVLPSTGISGTPLRQQRTTIVSRSRRLELPLRHTAAREDAPPAPKSQSSSVASGRAVGLLAVVARSLYRCRLPSPLLGRPIEIVVGDGVQPFLDARIGIEVAAISPNPALPKVVPRALSASRGPRPKITSLIERRMSSSFWWVTR</sequence>
<proteinExistence type="predicted"/>
<comment type="caution">
    <text evidence="2">The sequence shown here is derived from an EMBL/GenBank/DDBJ whole genome shotgun (WGS) entry which is preliminary data.</text>
</comment>
<organism evidence="2 3">
    <name type="scientific">Salvia divinorum</name>
    <name type="common">Maria pastora</name>
    <name type="synonym">Diviner's sage</name>
    <dbReference type="NCBI Taxonomy" id="28513"/>
    <lineage>
        <taxon>Eukaryota</taxon>
        <taxon>Viridiplantae</taxon>
        <taxon>Streptophyta</taxon>
        <taxon>Embryophyta</taxon>
        <taxon>Tracheophyta</taxon>
        <taxon>Spermatophyta</taxon>
        <taxon>Magnoliopsida</taxon>
        <taxon>eudicotyledons</taxon>
        <taxon>Gunneridae</taxon>
        <taxon>Pentapetalae</taxon>
        <taxon>asterids</taxon>
        <taxon>lamiids</taxon>
        <taxon>Lamiales</taxon>
        <taxon>Lamiaceae</taxon>
        <taxon>Nepetoideae</taxon>
        <taxon>Mentheae</taxon>
        <taxon>Salviinae</taxon>
        <taxon>Salvia</taxon>
        <taxon>Salvia subgen. Calosphace</taxon>
    </lineage>
</organism>
<feature type="compositionally biased region" description="Basic and acidic residues" evidence="1">
    <location>
        <begin position="70"/>
        <end position="79"/>
    </location>
</feature>
<evidence type="ECO:0000313" key="2">
    <source>
        <dbReference type="EMBL" id="KAL1548106.1"/>
    </source>
</evidence>
<evidence type="ECO:0000313" key="3">
    <source>
        <dbReference type="Proteomes" id="UP001567538"/>
    </source>
</evidence>
<dbReference type="AlphaFoldDB" id="A0ABD1GVC5"/>
<dbReference type="EMBL" id="JBEAFC010000007">
    <property type="protein sequence ID" value="KAL1548106.1"/>
    <property type="molecule type" value="Genomic_DNA"/>
</dbReference>